<keyword evidence="3" id="KW-1185">Reference proteome</keyword>
<dbReference type="InterPro" id="IPR036388">
    <property type="entry name" value="WH-like_DNA-bd_sf"/>
</dbReference>
<dbReference type="RefSeq" id="WP_106459425.1">
    <property type="nucleotide sequence ID" value="NZ_PXOH01000057.1"/>
</dbReference>
<dbReference type="EMBL" id="PXOH01000057">
    <property type="protein sequence ID" value="PSF30237.1"/>
    <property type="molecule type" value="Genomic_DNA"/>
</dbReference>
<accession>A0A2T1LQW4</accession>
<proteinExistence type="predicted"/>
<dbReference type="Proteomes" id="UP000239001">
    <property type="component" value="Unassembled WGS sequence"/>
</dbReference>
<dbReference type="InterPro" id="IPR036390">
    <property type="entry name" value="WH_DNA-bd_sf"/>
</dbReference>
<evidence type="ECO:0000259" key="1">
    <source>
        <dbReference type="Pfam" id="PF12802"/>
    </source>
</evidence>
<dbReference type="GO" id="GO:0003700">
    <property type="term" value="F:DNA-binding transcription factor activity"/>
    <property type="evidence" value="ECO:0007669"/>
    <property type="project" value="InterPro"/>
</dbReference>
<reference evidence="2 3" key="2">
    <citation type="submission" date="2018-03" db="EMBL/GenBank/DDBJ databases">
        <authorList>
            <person name="Keele B.F."/>
        </authorList>
    </citation>
    <scope>NUCLEOTIDE SEQUENCE [LARGE SCALE GENOMIC DNA]</scope>
    <source>
        <strain evidence="2 3">CCALA 016</strain>
    </source>
</reference>
<dbReference type="OrthoDB" id="583115at2"/>
<dbReference type="InterPro" id="IPR000835">
    <property type="entry name" value="HTH_MarR-typ"/>
</dbReference>
<evidence type="ECO:0000313" key="3">
    <source>
        <dbReference type="Proteomes" id="UP000239001"/>
    </source>
</evidence>
<dbReference type="Pfam" id="PF12802">
    <property type="entry name" value="MarR_2"/>
    <property type="match status" value="1"/>
</dbReference>
<dbReference type="AlphaFoldDB" id="A0A2T1LQW4"/>
<organism evidence="2 3">
    <name type="scientific">Aphanothece hegewaldii CCALA 016</name>
    <dbReference type="NCBI Taxonomy" id="2107694"/>
    <lineage>
        <taxon>Bacteria</taxon>
        <taxon>Bacillati</taxon>
        <taxon>Cyanobacteriota</taxon>
        <taxon>Cyanophyceae</taxon>
        <taxon>Oscillatoriophycideae</taxon>
        <taxon>Chroococcales</taxon>
        <taxon>Aphanothecaceae</taxon>
        <taxon>Aphanothece</taxon>
    </lineage>
</organism>
<sequence length="165" mass="18759">MQRKKIASVDQDTGEVLEGVIVYCGVKQNPYGKGWIMTSQDALELLAADDDLTKEAFRVLMFLMARLDFENWIQVTQQEISEKISIKKSNVSRAISLLEKKGIILRGPKVGRSYAFRLNPYFGWKGKVKNLDDYRQKENEAQSKAMLKKAKLSLITPENGTEPET</sequence>
<reference evidence="2 3" key="1">
    <citation type="submission" date="2018-03" db="EMBL/GenBank/DDBJ databases">
        <title>The ancient ancestry and fast evolution of plastids.</title>
        <authorList>
            <person name="Moore K.R."/>
            <person name="Magnabosco C."/>
            <person name="Momper L."/>
            <person name="Gold D.A."/>
            <person name="Bosak T."/>
            <person name="Fournier G.P."/>
        </authorList>
    </citation>
    <scope>NUCLEOTIDE SEQUENCE [LARGE SCALE GENOMIC DNA]</scope>
    <source>
        <strain evidence="2 3">CCALA 016</strain>
    </source>
</reference>
<dbReference type="Gene3D" id="1.10.10.10">
    <property type="entry name" value="Winged helix-like DNA-binding domain superfamily/Winged helix DNA-binding domain"/>
    <property type="match status" value="1"/>
</dbReference>
<dbReference type="SUPFAM" id="SSF46785">
    <property type="entry name" value="Winged helix' DNA-binding domain"/>
    <property type="match status" value="1"/>
</dbReference>
<gene>
    <name evidence="2" type="ORF">C7H19_23945</name>
</gene>
<name>A0A2T1LQW4_9CHRO</name>
<comment type="caution">
    <text evidence="2">The sequence shown here is derived from an EMBL/GenBank/DDBJ whole genome shotgun (WGS) entry which is preliminary data.</text>
</comment>
<protein>
    <submittedName>
        <fullName evidence="2">MarR family transcriptional regulator</fullName>
    </submittedName>
</protein>
<evidence type="ECO:0000313" key="2">
    <source>
        <dbReference type="EMBL" id="PSF30237.1"/>
    </source>
</evidence>
<feature type="domain" description="HTH marR-type" evidence="1">
    <location>
        <begin position="51"/>
        <end position="112"/>
    </location>
</feature>